<dbReference type="Proteomes" id="UP000294933">
    <property type="component" value="Unassembled WGS sequence"/>
</dbReference>
<evidence type="ECO:0000256" key="5">
    <source>
        <dbReference type="SAM" id="MobiDB-lite"/>
    </source>
</evidence>
<dbReference type="EMBL" id="ML170162">
    <property type="protein sequence ID" value="TDL25914.1"/>
    <property type="molecule type" value="Genomic_DNA"/>
</dbReference>
<evidence type="ECO:0000313" key="7">
    <source>
        <dbReference type="EMBL" id="TDL25914.1"/>
    </source>
</evidence>
<feature type="compositionally biased region" description="Polar residues" evidence="5">
    <location>
        <begin position="421"/>
        <end position="430"/>
    </location>
</feature>
<feature type="region of interest" description="Disordered" evidence="5">
    <location>
        <begin position="296"/>
        <end position="317"/>
    </location>
</feature>
<feature type="region of interest" description="Disordered" evidence="5">
    <location>
        <begin position="209"/>
        <end position="239"/>
    </location>
</feature>
<feature type="compositionally biased region" description="Low complexity" evidence="5">
    <location>
        <begin position="79"/>
        <end position="91"/>
    </location>
</feature>
<evidence type="ECO:0000259" key="6">
    <source>
        <dbReference type="PROSITE" id="PS51999"/>
    </source>
</evidence>
<feature type="region of interest" description="Disordered" evidence="5">
    <location>
        <begin position="384"/>
        <end position="430"/>
    </location>
</feature>
<dbReference type="OrthoDB" id="5418639at2759"/>
<keyword evidence="2 4" id="KW-0863">Zinc-finger</keyword>
<evidence type="ECO:0000256" key="3">
    <source>
        <dbReference type="ARBA" id="ARBA00022833"/>
    </source>
</evidence>
<reference evidence="7 8" key="1">
    <citation type="submission" date="2018-06" db="EMBL/GenBank/DDBJ databases">
        <title>A transcriptomic atlas of mushroom development highlights an independent origin of complex multicellularity.</title>
        <authorList>
            <consortium name="DOE Joint Genome Institute"/>
            <person name="Krizsan K."/>
            <person name="Almasi E."/>
            <person name="Merenyi Z."/>
            <person name="Sahu N."/>
            <person name="Viragh M."/>
            <person name="Koszo T."/>
            <person name="Mondo S."/>
            <person name="Kiss B."/>
            <person name="Balint B."/>
            <person name="Kues U."/>
            <person name="Barry K."/>
            <person name="Hegedus J.C."/>
            <person name="Henrissat B."/>
            <person name="Johnson J."/>
            <person name="Lipzen A."/>
            <person name="Ohm R."/>
            <person name="Nagy I."/>
            <person name="Pangilinan J."/>
            <person name="Yan J."/>
            <person name="Xiong Y."/>
            <person name="Grigoriev I.V."/>
            <person name="Hibbett D.S."/>
            <person name="Nagy L.G."/>
        </authorList>
    </citation>
    <scope>NUCLEOTIDE SEQUENCE [LARGE SCALE GENOMIC DNA]</scope>
    <source>
        <strain evidence="7 8">SZMC22713</strain>
    </source>
</reference>
<dbReference type="STRING" id="50990.A0A4Y7QE58"/>
<dbReference type="Pfam" id="PF06839">
    <property type="entry name" value="Zn_ribbon_GRF"/>
    <property type="match status" value="1"/>
</dbReference>
<protein>
    <recommendedName>
        <fullName evidence="6">GRF-type domain-containing protein</fullName>
    </recommendedName>
</protein>
<keyword evidence="3" id="KW-0862">Zinc</keyword>
<feature type="compositionally biased region" description="Polar residues" evidence="5">
    <location>
        <begin position="92"/>
        <end position="116"/>
    </location>
</feature>
<sequence length="430" mass="47915">MSQTTTTSQARVHHVGGLGPDGVVRCFHDRQATLLTSHTASNPEREFYCCFLSRDDPNKCKFWKWADEINPQPLPTPQSSPTYPSSSQQAQNLTQRTPETPSNPSHSFVPRTTSARAQLGPAGSQGGPFTVGPQNMPEMSTPSIKHNKRPFGPPQTPRSSKMTDEERKRRHAAIVAALSKNAAIQTDHHSSEEDVEFCDVETNSDVFGPATANRSSDGATSEIDDHLDYQESSGPTPKRYKFNKTAAEALTMSPSSRFSQGHFTADDCSSTRSVSAMLPTPPRMSQRSALFDSDEDMDDTIPLEFNTPTRDKGKGREEKTQWARILDDHDNPYHDVANNLSPILRQNQTATPTSPERTGIKPTESIEQVLVTLGNVSDEFKRLERQGRAKDQSIKSRDRRITDLENQKNRLEEKVTMLEAENNSLKAQRH</sequence>
<dbReference type="CDD" id="cd14686">
    <property type="entry name" value="bZIP"/>
    <property type="match status" value="1"/>
</dbReference>
<accession>A0A4Y7QE58</accession>
<evidence type="ECO:0000313" key="8">
    <source>
        <dbReference type="Proteomes" id="UP000294933"/>
    </source>
</evidence>
<feature type="compositionally biased region" description="Polar residues" evidence="5">
    <location>
        <begin position="1"/>
        <end position="10"/>
    </location>
</feature>
<name>A0A4Y7QE58_9AGAM</name>
<dbReference type="AlphaFoldDB" id="A0A4Y7QE58"/>
<gene>
    <name evidence="7" type="ORF">BD410DRAFT_825854</name>
</gene>
<dbReference type="GO" id="GO:0008270">
    <property type="term" value="F:zinc ion binding"/>
    <property type="evidence" value="ECO:0007669"/>
    <property type="project" value="UniProtKB-KW"/>
</dbReference>
<feature type="region of interest" description="Disordered" evidence="5">
    <location>
        <begin position="1"/>
        <end position="21"/>
    </location>
</feature>
<feature type="region of interest" description="Disordered" evidence="5">
    <location>
        <begin position="71"/>
        <end position="167"/>
    </location>
</feature>
<organism evidence="7 8">
    <name type="scientific">Rickenella mellea</name>
    <dbReference type="NCBI Taxonomy" id="50990"/>
    <lineage>
        <taxon>Eukaryota</taxon>
        <taxon>Fungi</taxon>
        <taxon>Dikarya</taxon>
        <taxon>Basidiomycota</taxon>
        <taxon>Agaricomycotina</taxon>
        <taxon>Agaricomycetes</taxon>
        <taxon>Hymenochaetales</taxon>
        <taxon>Rickenellaceae</taxon>
        <taxon>Rickenella</taxon>
    </lineage>
</organism>
<feature type="domain" description="GRF-type" evidence="6">
    <location>
        <begin position="26"/>
        <end position="69"/>
    </location>
</feature>
<dbReference type="PANTHER" id="PTHR33248">
    <property type="entry name" value="ZINC ION-BINDING PROTEIN"/>
    <property type="match status" value="1"/>
</dbReference>
<evidence type="ECO:0000256" key="4">
    <source>
        <dbReference type="PROSITE-ProRule" id="PRU01343"/>
    </source>
</evidence>
<keyword evidence="1" id="KW-0479">Metal-binding</keyword>
<proteinExistence type="predicted"/>
<dbReference type="PROSITE" id="PS51999">
    <property type="entry name" value="ZF_GRF"/>
    <property type="match status" value="1"/>
</dbReference>
<evidence type="ECO:0000256" key="2">
    <source>
        <dbReference type="ARBA" id="ARBA00022771"/>
    </source>
</evidence>
<feature type="compositionally biased region" description="Basic and acidic residues" evidence="5">
    <location>
        <begin position="384"/>
        <end position="416"/>
    </location>
</feature>
<evidence type="ECO:0000256" key="1">
    <source>
        <dbReference type="ARBA" id="ARBA00022723"/>
    </source>
</evidence>
<keyword evidence="8" id="KW-1185">Reference proteome</keyword>
<dbReference type="InterPro" id="IPR010666">
    <property type="entry name" value="Znf_GRF"/>
</dbReference>
<dbReference type="VEuPathDB" id="FungiDB:BD410DRAFT_825854"/>